<proteinExistence type="predicted"/>
<dbReference type="AlphaFoldDB" id="A0A423JQN0"/>
<sequence>MSELLKLKENVLVPHPSGSLSFGTLPDMPKFDLRGGEIFLRVGIHKGINKGFGVRHVWEAHKADLAKYGCHTIDDVATHIAKMVVPGAPIYCEFKEMRGDHRVAVLKNPTGSLILEPRNERRGFGYYVVTWYPKRRAEGTLVGTIAKPDSRQ</sequence>
<protein>
    <recommendedName>
        <fullName evidence="3">Phage-Barnase-EndoU-ColicinE5/D-RelE like nuclease 3 domain-containing protein</fullName>
    </recommendedName>
</protein>
<organism evidence="1 2">
    <name type="scientific">Pseudomonas brassicacearum</name>
    <dbReference type="NCBI Taxonomy" id="930166"/>
    <lineage>
        <taxon>Bacteria</taxon>
        <taxon>Pseudomonadati</taxon>
        <taxon>Pseudomonadota</taxon>
        <taxon>Gammaproteobacteria</taxon>
        <taxon>Pseudomonadales</taxon>
        <taxon>Pseudomonadaceae</taxon>
        <taxon>Pseudomonas</taxon>
    </lineage>
</organism>
<dbReference type="RefSeq" id="WP_111450548.1">
    <property type="nucleotide sequence ID" value="NZ_MOBO01000007.1"/>
</dbReference>
<gene>
    <name evidence="1" type="ORF">BK664_09015</name>
</gene>
<accession>A0A423JQN0</accession>
<name>A0A423JQN0_9PSED</name>
<evidence type="ECO:0008006" key="3">
    <source>
        <dbReference type="Google" id="ProtNLM"/>
    </source>
</evidence>
<evidence type="ECO:0000313" key="1">
    <source>
        <dbReference type="EMBL" id="RON39998.1"/>
    </source>
</evidence>
<reference evidence="1 2" key="1">
    <citation type="submission" date="2016-10" db="EMBL/GenBank/DDBJ databases">
        <title>Comparative genome analysis of multiple Pseudomonas spp. focuses on biocontrol and plant growth promoting traits.</title>
        <authorList>
            <person name="Tao X.-Y."/>
            <person name="Taylor C.G."/>
        </authorList>
    </citation>
    <scope>NUCLEOTIDE SEQUENCE [LARGE SCALE GENOMIC DNA]</scope>
    <source>
        <strain evidence="1 2">38D4</strain>
    </source>
</reference>
<comment type="caution">
    <text evidence="1">The sequence shown here is derived from an EMBL/GenBank/DDBJ whole genome shotgun (WGS) entry which is preliminary data.</text>
</comment>
<dbReference type="Proteomes" id="UP000286351">
    <property type="component" value="Unassembled WGS sequence"/>
</dbReference>
<dbReference type="EMBL" id="MOBO01000007">
    <property type="protein sequence ID" value="RON39998.1"/>
    <property type="molecule type" value="Genomic_DNA"/>
</dbReference>
<evidence type="ECO:0000313" key="2">
    <source>
        <dbReference type="Proteomes" id="UP000286351"/>
    </source>
</evidence>